<sequence length="639" mass="74462">MDNILMDASKERDALLKTAEKEFDAKLHNVLEGQRRSPSMLSMQIRSMEVNKKSSLAQCKLSYKLEAELPSPSKVDLVLVNGVDENDEKKIETRFCEQLTLISQRDQLQLLCYCLLKSNEILLVTRNQMNNGQCLTRVILSKQRLLHIDTVPVAIFDKMVDLVAFSRKEETLAIYAEDVIQCYCFRNDYTTLRLQLTPKINLREFSWYQTTKIQYILFEDNIKQLLALDKRNWLHFFDLLNNGAPMPGKEFQITSKADIEHVLLTPEGCYLLVFSQHVQEVNTEEMDVQIAQSIDITEAPNNEKEDSKEIEHENELKKEVETFQEIEKKKIEPKSCPEQVQDDKKASAKVKRKATGKIVMDCWLLSKKEKVVSVILPDLMTVDTIEMKRLQIKQNKDKKCFLIGVNKRFQLCMFELCIQVAQAHLHSSVQQMDVQENSARRDSKLDYLEYHFDKFGSRPVFHALGEDEKLAFHTTLCMNESEYKSREERQRMERHCSQIPQNVLDKIYSLRKKDFTYLDWKCTLAWISDSGHVQLLLSQIVRGVTNKQHVHAKLSDFVKGMIMQVPVQIARGRNSAFVLMHNGQDYQQPYIHAQNVFQLKKEIRFGAYDALIQSWEKNIKVVTSMRKQSTGKSYKFLLY</sequence>
<dbReference type="AlphaFoldDB" id="X6N176"/>
<keyword evidence="2" id="KW-1185">Reference proteome</keyword>
<gene>
    <name evidence="1" type="ORF">RFI_17418</name>
</gene>
<accession>X6N176</accession>
<comment type="caution">
    <text evidence="1">The sequence shown here is derived from an EMBL/GenBank/DDBJ whole genome shotgun (WGS) entry which is preliminary data.</text>
</comment>
<name>X6N176_RETFI</name>
<dbReference type="EMBL" id="ASPP01013262">
    <property type="protein sequence ID" value="ETO19811.1"/>
    <property type="molecule type" value="Genomic_DNA"/>
</dbReference>
<evidence type="ECO:0000313" key="1">
    <source>
        <dbReference type="EMBL" id="ETO19811.1"/>
    </source>
</evidence>
<protein>
    <submittedName>
        <fullName evidence="1">Uncharacterized protein</fullName>
    </submittedName>
</protein>
<proteinExistence type="predicted"/>
<reference evidence="1 2" key="1">
    <citation type="journal article" date="2013" name="Curr. Biol.">
        <title>The Genome of the Foraminiferan Reticulomyxa filosa.</title>
        <authorList>
            <person name="Glockner G."/>
            <person name="Hulsmann N."/>
            <person name="Schleicher M."/>
            <person name="Noegel A.A."/>
            <person name="Eichinger L."/>
            <person name="Gallinger C."/>
            <person name="Pawlowski J."/>
            <person name="Sierra R."/>
            <person name="Euteneuer U."/>
            <person name="Pillet L."/>
            <person name="Moustafa A."/>
            <person name="Platzer M."/>
            <person name="Groth M."/>
            <person name="Szafranski K."/>
            <person name="Schliwa M."/>
        </authorList>
    </citation>
    <scope>NUCLEOTIDE SEQUENCE [LARGE SCALE GENOMIC DNA]</scope>
</reference>
<organism evidence="1 2">
    <name type="scientific">Reticulomyxa filosa</name>
    <dbReference type="NCBI Taxonomy" id="46433"/>
    <lineage>
        <taxon>Eukaryota</taxon>
        <taxon>Sar</taxon>
        <taxon>Rhizaria</taxon>
        <taxon>Retaria</taxon>
        <taxon>Foraminifera</taxon>
        <taxon>Monothalamids</taxon>
        <taxon>Reticulomyxidae</taxon>
        <taxon>Reticulomyxa</taxon>
    </lineage>
</organism>
<dbReference type="Proteomes" id="UP000023152">
    <property type="component" value="Unassembled WGS sequence"/>
</dbReference>
<evidence type="ECO:0000313" key="2">
    <source>
        <dbReference type="Proteomes" id="UP000023152"/>
    </source>
</evidence>